<proteinExistence type="predicted"/>
<protein>
    <recommendedName>
        <fullName evidence="2">DUF6565 domain-containing protein</fullName>
    </recommendedName>
</protein>
<feature type="signal peptide" evidence="1">
    <location>
        <begin position="1"/>
        <end position="25"/>
    </location>
</feature>
<accession>A0A6S6T2Y2</accession>
<evidence type="ECO:0000259" key="2">
    <source>
        <dbReference type="Pfam" id="PF20203"/>
    </source>
</evidence>
<feature type="chain" id="PRO_5027709219" description="DUF6565 domain-containing protein" evidence="1">
    <location>
        <begin position="26"/>
        <end position="156"/>
    </location>
</feature>
<keyword evidence="1" id="KW-0732">Signal</keyword>
<reference evidence="3" key="1">
    <citation type="submission" date="2020-01" db="EMBL/GenBank/DDBJ databases">
        <authorList>
            <person name="Meier V. D."/>
            <person name="Meier V D."/>
        </authorList>
    </citation>
    <scope>NUCLEOTIDE SEQUENCE</scope>
    <source>
        <strain evidence="3">HLG_WM_MAG_10</strain>
    </source>
</reference>
<dbReference type="PROSITE" id="PS51257">
    <property type="entry name" value="PROKAR_LIPOPROTEIN"/>
    <property type="match status" value="1"/>
</dbReference>
<dbReference type="Pfam" id="PF20203">
    <property type="entry name" value="DUF6565"/>
    <property type="match status" value="1"/>
</dbReference>
<evidence type="ECO:0000256" key="1">
    <source>
        <dbReference type="SAM" id="SignalP"/>
    </source>
</evidence>
<feature type="domain" description="DUF6565" evidence="2">
    <location>
        <begin position="53"/>
        <end position="150"/>
    </location>
</feature>
<evidence type="ECO:0000313" key="3">
    <source>
        <dbReference type="EMBL" id="CAA6812604.1"/>
    </source>
</evidence>
<dbReference type="InterPro" id="IPR046695">
    <property type="entry name" value="DUF6565"/>
</dbReference>
<gene>
    <name evidence="3" type="ORF">HELGO_WM38976</name>
</gene>
<organism evidence="3">
    <name type="scientific">uncultured Aureispira sp</name>
    <dbReference type="NCBI Taxonomy" id="1331704"/>
    <lineage>
        <taxon>Bacteria</taxon>
        <taxon>Pseudomonadati</taxon>
        <taxon>Bacteroidota</taxon>
        <taxon>Saprospiria</taxon>
        <taxon>Saprospirales</taxon>
        <taxon>Saprospiraceae</taxon>
        <taxon>Aureispira</taxon>
        <taxon>environmental samples</taxon>
    </lineage>
</organism>
<dbReference type="EMBL" id="CACVAQ010000189">
    <property type="protein sequence ID" value="CAA6812604.1"/>
    <property type="molecule type" value="Genomic_DNA"/>
</dbReference>
<sequence length="156" mass="17646">MRSFTPALCLLCFPLLLLISSCSNYIGCGGDKDVFVDNFYAFIEDLKEEQKEGKLSASQWESYDAKFKKLTEECFPQFEDELSTTDRLGVAASVAAYYYAKHGLTAMIKLAQAELAIQKVLLEIDYTVLFSAAKEIINNPDEIHKIMDDLDKRYGE</sequence>
<name>A0A6S6T2Y2_9BACT</name>
<dbReference type="AlphaFoldDB" id="A0A6S6T2Y2"/>